<dbReference type="InterPro" id="IPR037165">
    <property type="entry name" value="AldOxase/xan_DH_Mopterin-bd_sf"/>
</dbReference>
<evidence type="ECO:0000256" key="1">
    <source>
        <dbReference type="ARBA" id="ARBA00001924"/>
    </source>
</evidence>
<keyword evidence="3" id="KW-0500">Molybdenum</keyword>
<evidence type="ECO:0000256" key="3">
    <source>
        <dbReference type="ARBA" id="ARBA00022505"/>
    </source>
</evidence>
<dbReference type="SUPFAM" id="SSF56003">
    <property type="entry name" value="Molybdenum cofactor-binding domain"/>
    <property type="match status" value="1"/>
</dbReference>
<reference evidence="8 9" key="1">
    <citation type="submission" date="2023-03" db="EMBL/GenBank/DDBJ databases">
        <title>Genome insight into feeding habits of ladybird beetles.</title>
        <authorList>
            <person name="Li H.-S."/>
            <person name="Huang Y.-H."/>
            <person name="Pang H."/>
        </authorList>
    </citation>
    <scope>NUCLEOTIDE SEQUENCE [LARGE SCALE GENOMIC DNA]</scope>
    <source>
        <strain evidence="8">SYSU_2023b</strain>
        <tissue evidence="8">Whole body</tissue>
    </source>
</reference>
<name>A0AAW1VHL1_9CUCU</name>
<evidence type="ECO:0000259" key="7">
    <source>
        <dbReference type="Pfam" id="PF02738"/>
    </source>
</evidence>
<comment type="cofactor">
    <cofactor evidence="6">
        <name>[2Fe-2S] cluster</name>
        <dbReference type="ChEBI" id="CHEBI:190135"/>
    </cofactor>
</comment>
<organism evidence="8 9">
    <name type="scientific">Henosepilachna vigintioctopunctata</name>
    <dbReference type="NCBI Taxonomy" id="420089"/>
    <lineage>
        <taxon>Eukaryota</taxon>
        <taxon>Metazoa</taxon>
        <taxon>Ecdysozoa</taxon>
        <taxon>Arthropoda</taxon>
        <taxon>Hexapoda</taxon>
        <taxon>Insecta</taxon>
        <taxon>Pterygota</taxon>
        <taxon>Neoptera</taxon>
        <taxon>Endopterygota</taxon>
        <taxon>Coleoptera</taxon>
        <taxon>Polyphaga</taxon>
        <taxon>Cucujiformia</taxon>
        <taxon>Coccinelloidea</taxon>
        <taxon>Coccinellidae</taxon>
        <taxon>Epilachninae</taxon>
        <taxon>Epilachnini</taxon>
        <taxon>Henosepilachna</taxon>
    </lineage>
</organism>
<feature type="domain" description="Aldehyde oxidase/xanthine dehydrogenase first molybdopterin binding" evidence="7">
    <location>
        <begin position="39"/>
        <end position="182"/>
    </location>
</feature>
<comment type="similarity">
    <text evidence="2">Belongs to the xanthine dehydrogenase family.</text>
</comment>
<keyword evidence="4" id="KW-0001">2Fe-2S</keyword>
<dbReference type="AlphaFoldDB" id="A0AAW1VHL1"/>
<dbReference type="Proteomes" id="UP001431783">
    <property type="component" value="Unassembled WGS sequence"/>
</dbReference>
<dbReference type="Gene3D" id="3.30.365.10">
    <property type="entry name" value="Aldehyde oxidase/xanthine dehydrogenase, molybdopterin binding domain"/>
    <property type="match status" value="2"/>
</dbReference>
<dbReference type="InterPro" id="IPR008274">
    <property type="entry name" value="AldOxase/xan_DH_MoCoBD1"/>
</dbReference>
<evidence type="ECO:0000256" key="5">
    <source>
        <dbReference type="ARBA" id="ARBA00023014"/>
    </source>
</evidence>
<protein>
    <recommendedName>
        <fullName evidence="7">Aldehyde oxidase/xanthine dehydrogenase first molybdopterin binding domain-containing protein</fullName>
    </recommendedName>
</protein>
<evidence type="ECO:0000256" key="2">
    <source>
        <dbReference type="ARBA" id="ARBA00006849"/>
    </source>
</evidence>
<evidence type="ECO:0000256" key="6">
    <source>
        <dbReference type="ARBA" id="ARBA00034078"/>
    </source>
</evidence>
<gene>
    <name evidence="8" type="ORF">WA026_017376</name>
</gene>
<dbReference type="EMBL" id="JARQZJ010000131">
    <property type="protein sequence ID" value="KAK9891890.1"/>
    <property type="molecule type" value="Genomic_DNA"/>
</dbReference>
<comment type="cofactor">
    <cofactor evidence="1">
        <name>Mo-molybdopterin</name>
        <dbReference type="ChEBI" id="CHEBI:71302"/>
    </cofactor>
</comment>
<evidence type="ECO:0000313" key="8">
    <source>
        <dbReference type="EMBL" id="KAK9891890.1"/>
    </source>
</evidence>
<sequence length="204" mass="23015">MPALQNNTKELEDAVIVEVLESQIYHKPTIRTQQLSDDIKKTLSGKFDIGMQYHFHMELQCCSAVPTEDGLELYPSSQWMDLTQASAALVLNIPENKVHVNVRRCGGAFGGKLSRCNLVSCATALAAWLLRKPVKLFMTLKENMEIIGKRFPFSADYEVKVNNGGVIQQLTSQIFSDHGVGGNEKFSYILIFDMFKSNYKVRYL</sequence>
<comment type="caution">
    <text evidence="8">The sequence shown here is derived from an EMBL/GenBank/DDBJ whole genome shotgun (WGS) entry which is preliminary data.</text>
</comment>
<dbReference type="PANTHER" id="PTHR11908:SF132">
    <property type="entry name" value="ALDEHYDE OXIDASE 1-RELATED"/>
    <property type="match status" value="1"/>
</dbReference>
<dbReference type="GO" id="GO:0051537">
    <property type="term" value="F:2 iron, 2 sulfur cluster binding"/>
    <property type="evidence" value="ECO:0007669"/>
    <property type="project" value="UniProtKB-KW"/>
</dbReference>
<keyword evidence="5" id="KW-0411">Iron-sulfur</keyword>
<keyword evidence="4" id="KW-0479">Metal-binding</keyword>
<dbReference type="GO" id="GO:0005506">
    <property type="term" value="F:iron ion binding"/>
    <property type="evidence" value="ECO:0007669"/>
    <property type="project" value="InterPro"/>
</dbReference>
<dbReference type="GO" id="GO:0016491">
    <property type="term" value="F:oxidoreductase activity"/>
    <property type="evidence" value="ECO:0007669"/>
    <property type="project" value="InterPro"/>
</dbReference>
<dbReference type="FunFam" id="3.30.365.10:FF:000001">
    <property type="entry name" value="Xanthine dehydrogenase oxidase"/>
    <property type="match status" value="1"/>
</dbReference>
<dbReference type="PANTHER" id="PTHR11908">
    <property type="entry name" value="XANTHINE DEHYDROGENASE"/>
    <property type="match status" value="1"/>
</dbReference>
<evidence type="ECO:0000313" key="9">
    <source>
        <dbReference type="Proteomes" id="UP001431783"/>
    </source>
</evidence>
<accession>A0AAW1VHL1</accession>
<evidence type="ECO:0000256" key="4">
    <source>
        <dbReference type="ARBA" id="ARBA00022714"/>
    </source>
</evidence>
<dbReference type="Pfam" id="PF02738">
    <property type="entry name" value="MoCoBD_1"/>
    <property type="match status" value="1"/>
</dbReference>
<dbReference type="InterPro" id="IPR016208">
    <property type="entry name" value="Ald_Oxase/xanthine_DH-like"/>
</dbReference>
<keyword evidence="4" id="KW-0408">Iron</keyword>
<keyword evidence="9" id="KW-1185">Reference proteome</keyword>
<proteinExistence type="inferred from homology"/>